<evidence type="ECO:0000256" key="3">
    <source>
        <dbReference type="ARBA" id="ARBA00016337"/>
    </source>
</evidence>
<dbReference type="PANTHER" id="PTHR30040">
    <property type="entry name" value="THIAMINE BIOSYNTHESIS LIPOPROTEIN APBE"/>
    <property type="match status" value="1"/>
</dbReference>
<proteinExistence type="predicted"/>
<dbReference type="EMBL" id="JAUCMM010000008">
    <property type="protein sequence ID" value="MDM7889195.1"/>
    <property type="molecule type" value="Genomic_DNA"/>
</dbReference>
<keyword evidence="13" id="KW-1185">Reference proteome</keyword>
<sequence>MSVLTFETMGTVVSLRGAAPEAASAVQAVFAGYDHRYSLWDPASVLSRIAAGWLRLPDAPEEVRDVYALALSWRDRTGGAFTPHRPDGVVDLSGVVKALAIRDAGELLDADSNDWMLSAGGDVLVRGSHRADEPWSVGVVDPARRDTVVGVVRLDGSRRAVATSGTAERGEHIWRRSVPTFVQATVVADDIVTADVLATAAVAGDEDDLRRLTADGDVDVLAFGADGTVWATPGAAHWVGPTAGAAQEVGPLEDAATGRTQAGVDPSSRASSAS</sequence>
<comment type="cofactor">
    <cofactor evidence="1">
        <name>Mg(2+)</name>
        <dbReference type="ChEBI" id="CHEBI:18420"/>
    </cofactor>
</comment>
<dbReference type="InterPro" id="IPR024932">
    <property type="entry name" value="ApbE"/>
</dbReference>
<evidence type="ECO:0000256" key="9">
    <source>
        <dbReference type="ARBA" id="ARBA00031306"/>
    </source>
</evidence>
<dbReference type="Proteomes" id="UP001235720">
    <property type="component" value="Unassembled WGS sequence"/>
</dbReference>
<gene>
    <name evidence="12" type="ORF">QUG98_12120</name>
</gene>
<dbReference type="SUPFAM" id="SSF143631">
    <property type="entry name" value="ApbE-like"/>
    <property type="match status" value="1"/>
</dbReference>
<evidence type="ECO:0000256" key="2">
    <source>
        <dbReference type="ARBA" id="ARBA00011955"/>
    </source>
</evidence>
<evidence type="ECO:0000256" key="4">
    <source>
        <dbReference type="ARBA" id="ARBA00022630"/>
    </source>
</evidence>
<evidence type="ECO:0000256" key="10">
    <source>
        <dbReference type="ARBA" id="ARBA00048540"/>
    </source>
</evidence>
<keyword evidence="6" id="KW-0479">Metal-binding</keyword>
<feature type="region of interest" description="Disordered" evidence="11">
    <location>
        <begin position="246"/>
        <end position="274"/>
    </location>
</feature>
<comment type="caution">
    <text evidence="12">The sequence shown here is derived from an EMBL/GenBank/DDBJ whole genome shotgun (WGS) entry which is preliminary data.</text>
</comment>
<dbReference type="Gene3D" id="3.10.520.10">
    <property type="entry name" value="ApbE-like domains"/>
    <property type="match status" value="2"/>
</dbReference>
<keyword evidence="4" id="KW-0285">Flavoprotein</keyword>
<dbReference type="InterPro" id="IPR003374">
    <property type="entry name" value="ApbE-like_sf"/>
</dbReference>
<evidence type="ECO:0000256" key="8">
    <source>
        <dbReference type="ARBA" id="ARBA00022842"/>
    </source>
</evidence>
<keyword evidence="8" id="KW-0460">Magnesium</keyword>
<keyword evidence="5 12" id="KW-0808">Transferase</keyword>
<evidence type="ECO:0000256" key="5">
    <source>
        <dbReference type="ARBA" id="ARBA00022679"/>
    </source>
</evidence>
<evidence type="ECO:0000256" key="1">
    <source>
        <dbReference type="ARBA" id="ARBA00001946"/>
    </source>
</evidence>
<evidence type="ECO:0000313" key="13">
    <source>
        <dbReference type="Proteomes" id="UP001235720"/>
    </source>
</evidence>
<evidence type="ECO:0000313" key="12">
    <source>
        <dbReference type="EMBL" id="MDM7889195.1"/>
    </source>
</evidence>
<evidence type="ECO:0000256" key="11">
    <source>
        <dbReference type="SAM" id="MobiDB-lite"/>
    </source>
</evidence>
<dbReference type="GO" id="GO:0016740">
    <property type="term" value="F:transferase activity"/>
    <property type="evidence" value="ECO:0007669"/>
    <property type="project" value="UniProtKB-KW"/>
</dbReference>
<dbReference type="RefSeq" id="WP_289470763.1">
    <property type="nucleotide sequence ID" value="NZ_JAUCMM010000008.1"/>
</dbReference>
<keyword evidence="7" id="KW-0274">FAD</keyword>
<dbReference type="PANTHER" id="PTHR30040:SF2">
    <property type="entry name" value="FAD:PROTEIN FMN TRANSFERASE"/>
    <property type="match status" value="1"/>
</dbReference>
<comment type="catalytic activity">
    <reaction evidence="10">
        <text>L-threonyl-[protein] + FAD = FMN-L-threonyl-[protein] + AMP + H(+)</text>
        <dbReference type="Rhea" id="RHEA:36847"/>
        <dbReference type="Rhea" id="RHEA-COMP:11060"/>
        <dbReference type="Rhea" id="RHEA-COMP:11061"/>
        <dbReference type="ChEBI" id="CHEBI:15378"/>
        <dbReference type="ChEBI" id="CHEBI:30013"/>
        <dbReference type="ChEBI" id="CHEBI:57692"/>
        <dbReference type="ChEBI" id="CHEBI:74257"/>
        <dbReference type="ChEBI" id="CHEBI:456215"/>
        <dbReference type="EC" id="2.7.1.180"/>
    </reaction>
</comment>
<evidence type="ECO:0000256" key="6">
    <source>
        <dbReference type="ARBA" id="ARBA00022723"/>
    </source>
</evidence>
<reference evidence="12 13" key="1">
    <citation type="submission" date="2023-06" db="EMBL/GenBank/DDBJ databases">
        <authorList>
            <person name="Feng G."/>
            <person name="Li J."/>
            <person name="Zhu H."/>
        </authorList>
    </citation>
    <scope>NUCLEOTIDE SEQUENCE [LARGE SCALE GENOMIC DNA]</scope>
    <source>
        <strain evidence="12 13">RHCJP20</strain>
    </source>
</reference>
<protein>
    <recommendedName>
        <fullName evidence="3">FAD:protein FMN transferase</fullName>
        <ecNumber evidence="2">2.7.1.180</ecNumber>
    </recommendedName>
    <alternativeName>
        <fullName evidence="9">Flavin transferase</fullName>
    </alternativeName>
</protein>
<accession>A0ABT7THX6</accession>
<name>A0ABT7THX6_9MICO</name>
<organism evidence="12 13">
    <name type="scientific">Curtobacterium subtropicum</name>
    <dbReference type="NCBI Taxonomy" id="3055138"/>
    <lineage>
        <taxon>Bacteria</taxon>
        <taxon>Bacillati</taxon>
        <taxon>Actinomycetota</taxon>
        <taxon>Actinomycetes</taxon>
        <taxon>Micrococcales</taxon>
        <taxon>Microbacteriaceae</taxon>
        <taxon>Curtobacterium</taxon>
    </lineage>
</organism>
<dbReference type="Pfam" id="PF02424">
    <property type="entry name" value="ApbE"/>
    <property type="match status" value="2"/>
</dbReference>
<dbReference type="EC" id="2.7.1.180" evidence="2"/>
<evidence type="ECO:0000256" key="7">
    <source>
        <dbReference type="ARBA" id="ARBA00022827"/>
    </source>
</evidence>